<sequence length="399" mass="44933">MKKHLLILFTFLCTVPSVLAGNETGESPSKTSKWHLSYDNKYHVKFFGRISADGGIFWGEKDQKMANGTTISQLAFGGTFFFGERLSGKFEIDFSNGNLLLLDNFITYNFTKRFGLRAGNIQEAFSMDLLNSFKDLSLMNRAQVVNAFAPGHHLGLQGVYEDKQWLLTGGVHFQKSMTLGNKENSDSNLHKGQNEGYSLTGRAVWMPQNSSKEKGLHIGVAASYATPKTDVGKDTPPKTVRYSQSESTINKIKFMDTGYITDVDNTWLMGVELAGYYGPWKFQAEYIQQEVNRNHGFVDESFSGFYVQSSCLLLGGKQDYNNSRGAFNQPLIGKKGDVELALRFDRLDMNGKVIKGGVSNQYTAGVNYYVNENLKVQLNYYYITHNDYNSLNVRVQLRF</sequence>
<evidence type="ECO:0000313" key="3">
    <source>
        <dbReference type="Proteomes" id="UP000283850"/>
    </source>
</evidence>
<gene>
    <name evidence="2" type="ORF">DWW10_21900</name>
</gene>
<dbReference type="Proteomes" id="UP000283850">
    <property type="component" value="Unassembled WGS sequence"/>
</dbReference>
<protein>
    <submittedName>
        <fullName evidence="2">Porin</fullName>
    </submittedName>
</protein>
<reference evidence="2 3" key="1">
    <citation type="submission" date="2018-08" db="EMBL/GenBank/DDBJ databases">
        <title>A genome reference for cultivated species of the human gut microbiota.</title>
        <authorList>
            <person name="Zou Y."/>
            <person name="Xue W."/>
            <person name="Luo G."/>
        </authorList>
    </citation>
    <scope>NUCLEOTIDE SEQUENCE [LARGE SCALE GENOMIC DNA]</scope>
    <source>
        <strain evidence="2 3">AF14-32</strain>
    </source>
</reference>
<feature type="chain" id="PRO_5019077667" evidence="1">
    <location>
        <begin position="21"/>
        <end position="399"/>
    </location>
</feature>
<accession>A0A412XU59</accession>
<proteinExistence type="predicted"/>
<keyword evidence="1" id="KW-0732">Signal</keyword>
<dbReference type="InterPro" id="IPR023614">
    <property type="entry name" value="Porin_dom_sf"/>
</dbReference>
<organism evidence="2 3">
    <name type="scientific">Bacteroides intestinalis</name>
    <dbReference type="NCBI Taxonomy" id="329854"/>
    <lineage>
        <taxon>Bacteria</taxon>
        <taxon>Pseudomonadati</taxon>
        <taxon>Bacteroidota</taxon>
        <taxon>Bacteroidia</taxon>
        <taxon>Bacteroidales</taxon>
        <taxon>Bacteroidaceae</taxon>
        <taxon>Bacteroides</taxon>
    </lineage>
</organism>
<dbReference type="EMBL" id="QRZF01000022">
    <property type="protein sequence ID" value="RGV48611.1"/>
    <property type="molecule type" value="Genomic_DNA"/>
</dbReference>
<dbReference type="Gene3D" id="2.40.160.10">
    <property type="entry name" value="Porin"/>
    <property type="match status" value="1"/>
</dbReference>
<dbReference type="Pfam" id="PF07396">
    <property type="entry name" value="Porin_O_P"/>
    <property type="match status" value="1"/>
</dbReference>
<evidence type="ECO:0000313" key="2">
    <source>
        <dbReference type="EMBL" id="RGV48611.1"/>
    </source>
</evidence>
<feature type="signal peptide" evidence="1">
    <location>
        <begin position="1"/>
        <end position="20"/>
    </location>
</feature>
<dbReference type="RefSeq" id="WP_118421074.1">
    <property type="nucleotide sequence ID" value="NZ_QRZF01000022.1"/>
</dbReference>
<dbReference type="AlphaFoldDB" id="A0A412XU59"/>
<evidence type="ECO:0000256" key="1">
    <source>
        <dbReference type="SAM" id="SignalP"/>
    </source>
</evidence>
<comment type="caution">
    <text evidence="2">The sequence shown here is derived from an EMBL/GenBank/DDBJ whole genome shotgun (WGS) entry which is preliminary data.</text>
</comment>
<name>A0A412XU59_9BACE</name>
<dbReference type="SUPFAM" id="SSF56935">
    <property type="entry name" value="Porins"/>
    <property type="match status" value="1"/>
</dbReference>
<dbReference type="InterPro" id="IPR010870">
    <property type="entry name" value="Porin_O/P"/>
</dbReference>